<keyword evidence="3" id="KW-1185">Reference proteome</keyword>
<protein>
    <recommendedName>
        <fullName evidence="4">UrcA family protein</fullName>
    </recommendedName>
</protein>
<organism evidence="2 3">
    <name type="scientific">Qipengyuania citrea</name>
    <dbReference type="NCBI Taxonomy" id="225971"/>
    <lineage>
        <taxon>Bacteria</taxon>
        <taxon>Pseudomonadati</taxon>
        <taxon>Pseudomonadota</taxon>
        <taxon>Alphaproteobacteria</taxon>
        <taxon>Sphingomonadales</taxon>
        <taxon>Erythrobacteraceae</taxon>
        <taxon>Qipengyuania</taxon>
    </lineage>
</organism>
<feature type="chain" id="PRO_5047139376" description="UrcA family protein" evidence="1">
    <location>
        <begin position="40"/>
        <end position="102"/>
    </location>
</feature>
<evidence type="ECO:0000256" key="1">
    <source>
        <dbReference type="SAM" id="SignalP"/>
    </source>
</evidence>
<feature type="signal peptide" evidence="1">
    <location>
        <begin position="1"/>
        <end position="39"/>
    </location>
</feature>
<reference evidence="2 3" key="1">
    <citation type="submission" date="2023-07" db="EMBL/GenBank/DDBJ databases">
        <title>Genomic Encyclopedia of Type Strains, Phase IV (KMG-IV): sequencing the most valuable type-strain genomes for metagenomic binning, comparative biology and taxonomic classification.</title>
        <authorList>
            <person name="Goeker M."/>
        </authorList>
    </citation>
    <scope>NUCLEOTIDE SEQUENCE [LARGE SCALE GENOMIC DNA]</scope>
    <source>
        <strain evidence="2 3">DSM 14432</strain>
    </source>
</reference>
<comment type="caution">
    <text evidence="2">The sequence shown here is derived from an EMBL/GenBank/DDBJ whole genome shotgun (WGS) entry which is preliminary data.</text>
</comment>
<evidence type="ECO:0008006" key="4">
    <source>
        <dbReference type="Google" id="ProtNLM"/>
    </source>
</evidence>
<dbReference type="EMBL" id="JAUSWK010000001">
    <property type="protein sequence ID" value="MDQ0564916.1"/>
    <property type="molecule type" value="Genomic_DNA"/>
</dbReference>
<dbReference type="Proteomes" id="UP001238601">
    <property type="component" value="Unassembled WGS sequence"/>
</dbReference>
<evidence type="ECO:0000313" key="2">
    <source>
        <dbReference type="EMBL" id="MDQ0564916.1"/>
    </source>
</evidence>
<proteinExistence type="predicted"/>
<keyword evidence="1" id="KW-0732">Signal</keyword>
<evidence type="ECO:0000313" key="3">
    <source>
        <dbReference type="Proteomes" id="UP001238601"/>
    </source>
</evidence>
<accession>A0ABU0N760</accession>
<name>A0ABU0N760_9SPHN</name>
<dbReference type="GeneID" id="93685269"/>
<dbReference type="RefSeq" id="WP_156488735.1">
    <property type="nucleotide sequence ID" value="NZ_JAUSWK010000001.1"/>
</dbReference>
<gene>
    <name evidence="2" type="ORF">QOZ97_000426</name>
</gene>
<sequence length="102" mass="10557">MDAHSHTSYLTAAMLRRILTLLALLTGLAAAGAPAHAQAYDGVSGVELTAGTDRCIQHEAREGASIAGQARVLRPAAQPAECVPTVAVTIPAVHIGIDRSYE</sequence>